<name>A0A815SF66_9BILA</name>
<dbReference type="AlphaFoldDB" id="A0A815SF66"/>
<comment type="caution">
    <text evidence="1">The sequence shown here is derived from an EMBL/GenBank/DDBJ whole genome shotgun (WGS) entry which is preliminary data.</text>
</comment>
<sequence>MSFSSIIIISTIAMGHNASAEVKGYKSFGDFRSSAQIRNRLSEYGNMPLKLTTTSSLTSVANQNVITETYF</sequence>
<protein>
    <submittedName>
        <fullName evidence="1">Uncharacterized protein</fullName>
    </submittedName>
</protein>
<evidence type="ECO:0000313" key="1">
    <source>
        <dbReference type="EMBL" id="CAF1491148.1"/>
    </source>
</evidence>
<proteinExistence type="predicted"/>
<gene>
    <name evidence="1" type="ORF">IZO911_LOCUS44492</name>
</gene>
<dbReference type="Proteomes" id="UP000663860">
    <property type="component" value="Unassembled WGS sequence"/>
</dbReference>
<reference evidence="1" key="1">
    <citation type="submission" date="2021-02" db="EMBL/GenBank/DDBJ databases">
        <authorList>
            <person name="Nowell W R."/>
        </authorList>
    </citation>
    <scope>NUCLEOTIDE SEQUENCE</scope>
</reference>
<organism evidence="1 2">
    <name type="scientific">Adineta steineri</name>
    <dbReference type="NCBI Taxonomy" id="433720"/>
    <lineage>
        <taxon>Eukaryota</taxon>
        <taxon>Metazoa</taxon>
        <taxon>Spiralia</taxon>
        <taxon>Gnathifera</taxon>
        <taxon>Rotifera</taxon>
        <taxon>Eurotatoria</taxon>
        <taxon>Bdelloidea</taxon>
        <taxon>Adinetida</taxon>
        <taxon>Adinetidae</taxon>
        <taxon>Adineta</taxon>
    </lineage>
</organism>
<evidence type="ECO:0000313" key="2">
    <source>
        <dbReference type="Proteomes" id="UP000663860"/>
    </source>
</evidence>
<accession>A0A815SF66</accession>
<dbReference type="EMBL" id="CAJNOE010002719">
    <property type="protein sequence ID" value="CAF1491148.1"/>
    <property type="molecule type" value="Genomic_DNA"/>
</dbReference>